<comment type="caution">
    <text evidence="1">The sequence shown here is derived from an EMBL/GenBank/DDBJ whole genome shotgun (WGS) entry which is preliminary data.</text>
</comment>
<reference evidence="1" key="1">
    <citation type="submission" date="2022-06" db="EMBL/GenBank/DDBJ databases">
        <authorList>
            <consortium name="SYNGENTA / RWTH Aachen University"/>
        </authorList>
    </citation>
    <scope>NUCLEOTIDE SEQUENCE</scope>
</reference>
<keyword evidence="2" id="KW-1185">Reference proteome</keyword>
<dbReference type="Proteomes" id="UP001153365">
    <property type="component" value="Unassembled WGS sequence"/>
</dbReference>
<name>A0AAV0BF55_PHAPC</name>
<gene>
    <name evidence="1" type="ORF">PPACK8108_LOCUS19636</name>
</gene>
<dbReference type="AlphaFoldDB" id="A0AAV0BF55"/>
<organism evidence="1 2">
    <name type="scientific">Phakopsora pachyrhizi</name>
    <name type="common">Asian soybean rust disease fungus</name>
    <dbReference type="NCBI Taxonomy" id="170000"/>
    <lineage>
        <taxon>Eukaryota</taxon>
        <taxon>Fungi</taxon>
        <taxon>Dikarya</taxon>
        <taxon>Basidiomycota</taxon>
        <taxon>Pucciniomycotina</taxon>
        <taxon>Pucciniomycetes</taxon>
        <taxon>Pucciniales</taxon>
        <taxon>Phakopsoraceae</taxon>
        <taxon>Phakopsora</taxon>
    </lineage>
</organism>
<sequence length="116" mass="13369">MRMEFEKRRSCHRFANGLKEDDEDQRLRWSERLSSDEDNEVDEGIEQMETVLSTEQMEFKVHAKGYGVWPKVAGDEARAHLPGFVLAQSGDWSITIDAHMGQTYYLGLMEGMARTP</sequence>
<accession>A0AAV0BF55</accession>
<evidence type="ECO:0000313" key="1">
    <source>
        <dbReference type="EMBL" id="CAH7685156.1"/>
    </source>
</evidence>
<dbReference type="EMBL" id="CALTRL010005710">
    <property type="protein sequence ID" value="CAH7685156.1"/>
    <property type="molecule type" value="Genomic_DNA"/>
</dbReference>
<evidence type="ECO:0000313" key="2">
    <source>
        <dbReference type="Proteomes" id="UP001153365"/>
    </source>
</evidence>
<protein>
    <submittedName>
        <fullName evidence="1">Uncharacterized protein</fullName>
    </submittedName>
</protein>
<proteinExistence type="predicted"/>